<dbReference type="EMBL" id="GBXM01075694">
    <property type="protein sequence ID" value="JAH32883.1"/>
    <property type="molecule type" value="Transcribed_RNA"/>
</dbReference>
<organism evidence="1">
    <name type="scientific">Anguilla anguilla</name>
    <name type="common">European freshwater eel</name>
    <name type="synonym">Muraena anguilla</name>
    <dbReference type="NCBI Taxonomy" id="7936"/>
    <lineage>
        <taxon>Eukaryota</taxon>
        <taxon>Metazoa</taxon>
        <taxon>Chordata</taxon>
        <taxon>Craniata</taxon>
        <taxon>Vertebrata</taxon>
        <taxon>Euteleostomi</taxon>
        <taxon>Actinopterygii</taxon>
        <taxon>Neopterygii</taxon>
        <taxon>Teleostei</taxon>
        <taxon>Anguilliformes</taxon>
        <taxon>Anguillidae</taxon>
        <taxon>Anguilla</taxon>
    </lineage>
</organism>
<accession>A0A0E9RXC5</accession>
<name>A0A0E9RXC5_ANGAN</name>
<sequence length="69" mass="8139">MLKTTNTTAIAYELHFWLFFWAVCFPWNKIPFLWYCCVSRCQVSVSLFLTTCRVIRNRAESSLASLPKK</sequence>
<reference evidence="1" key="2">
    <citation type="journal article" date="2015" name="Fish Shellfish Immunol.">
        <title>Early steps in the European eel (Anguilla anguilla)-Vibrio vulnificus interaction in the gills: Role of the RtxA13 toxin.</title>
        <authorList>
            <person name="Callol A."/>
            <person name="Pajuelo D."/>
            <person name="Ebbesson L."/>
            <person name="Teles M."/>
            <person name="MacKenzie S."/>
            <person name="Amaro C."/>
        </authorList>
    </citation>
    <scope>NUCLEOTIDE SEQUENCE</scope>
</reference>
<dbReference type="AlphaFoldDB" id="A0A0E9RXC5"/>
<reference evidence="1" key="1">
    <citation type="submission" date="2014-11" db="EMBL/GenBank/DDBJ databases">
        <authorList>
            <person name="Amaro Gonzalez C."/>
        </authorList>
    </citation>
    <scope>NUCLEOTIDE SEQUENCE</scope>
</reference>
<protein>
    <submittedName>
        <fullName evidence="1">Uncharacterized protein</fullName>
    </submittedName>
</protein>
<evidence type="ECO:0000313" key="1">
    <source>
        <dbReference type="EMBL" id="JAH32883.1"/>
    </source>
</evidence>
<proteinExistence type="predicted"/>